<evidence type="ECO:0000313" key="2">
    <source>
        <dbReference type="EMBL" id="PBK03658.1"/>
    </source>
</evidence>
<feature type="region of interest" description="Disordered" evidence="1">
    <location>
        <begin position="124"/>
        <end position="149"/>
    </location>
</feature>
<reference evidence="2 3" key="1">
    <citation type="submission" date="2017-09" db="EMBL/GenBank/DDBJ databases">
        <title>Pseudomonas abyssi sp. nov. isolated from Abyssopelagic Water.</title>
        <authorList>
            <person name="Wei Y."/>
        </authorList>
    </citation>
    <scope>NUCLEOTIDE SEQUENCE [LARGE SCALE GENOMIC DNA]</scope>
    <source>
        <strain evidence="2 3">MT5</strain>
    </source>
</reference>
<name>A0A2A3MFS3_9PSED</name>
<keyword evidence="3" id="KW-1185">Reference proteome</keyword>
<organism evidence="2 3">
    <name type="scientific">Pseudomonas abyssi</name>
    <dbReference type="NCBI Taxonomy" id="170540"/>
    <lineage>
        <taxon>Bacteria</taxon>
        <taxon>Pseudomonadati</taxon>
        <taxon>Pseudomonadota</taxon>
        <taxon>Gammaproteobacteria</taxon>
        <taxon>Pseudomonadales</taxon>
        <taxon>Pseudomonadaceae</taxon>
        <taxon>Pseudomonas</taxon>
    </lineage>
</organism>
<gene>
    <name evidence="2" type="ORF">CNQ84_13870</name>
</gene>
<dbReference type="AlphaFoldDB" id="A0A2A3MFS3"/>
<dbReference type="EMBL" id="NTMR01000017">
    <property type="protein sequence ID" value="PBK03658.1"/>
    <property type="molecule type" value="Genomic_DNA"/>
</dbReference>
<evidence type="ECO:0000256" key="1">
    <source>
        <dbReference type="SAM" id="MobiDB-lite"/>
    </source>
</evidence>
<dbReference type="RefSeq" id="WP_096005438.1">
    <property type="nucleotide sequence ID" value="NZ_NTMR01000017.1"/>
</dbReference>
<feature type="compositionally biased region" description="Polar residues" evidence="1">
    <location>
        <begin position="124"/>
        <end position="146"/>
    </location>
</feature>
<protein>
    <submittedName>
        <fullName evidence="2">TIGR03749 family integrating conjugative element protein</fullName>
    </submittedName>
</protein>
<feature type="compositionally biased region" description="Basic and acidic residues" evidence="1">
    <location>
        <begin position="286"/>
        <end position="303"/>
    </location>
</feature>
<sequence>MKHYRVVGLGLMALILASVAQAVEVLHWERLPLAVPLQVGQERIVFIDRNVRVGVPTSVGDRLRVQSAGGAVYLRASEPIEPTRLQLQDADSGTLILLDIAAEPANEGDPPLEPVRIVESNATPQRYGQAQEEGASTASSVEQTRSPQRETPIAVVLTRYAAQNLYAPLRTVEPVPGIRRVNLRRDLVLDTLLPTLPLHAEALAAWRLEDQWVTAVRLINHSTEWVALDPRLIQGDILTASFQHPTLGPRGVPEDTTVLYLVTRNRGLGQSLLPAIQRFDPAVHLPHPEDQSTTRTMENDHAQ</sequence>
<feature type="region of interest" description="Disordered" evidence="1">
    <location>
        <begin position="283"/>
        <end position="303"/>
    </location>
</feature>
<dbReference type="Pfam" id="PF11920">
    <property type="entry name" value="DUF3438"/>
    <property type="match status" value="1"/>
</dbReference>
<dbReference type="NCBIfam" id="TIGR03749">
    <property type="entry name" value="conj_TIGR03749"/>
    <property type="match status" value="1"/>
</dbReference>
<dbReference type="Proteomes" id="UP000242313">
    <property type="component" value="Unassembled WGS sequence"/>
</dbReference>
<dbReference type="InterPro" id="IPR021844">
    <property type="entry name" value="Integr_conj_element_PFL4704"/>
</dbReference>
<comment type="caution">
    <text evidence="2">The sequence shown here is derived from an EMBL/GenBank/DDBJ whole genome shotgun (WGS) entry which is preliminary data.</text>
</comment>
<evidence type="ECO:0000313" key="3">
    <source>
        <dbReference type="Proteomes" id="UP000242313"/>
    </source>
</evidence>
<proteinExistence type="predicted"/>
<accession>A0A2A3MFS3</accession>